<dbReference type="PANTHER" id="PTHR13140">
    <property type="entry name" value="MYOSIN"/>
    <property type="match status" value="1"/>
</dbReference>
<feature type="domain" description="TH1" evidence="9">
    <location>
        <begin position="721"/>
        <end position="897"/>
    </location>
</feature>
<dbReference type="GO" id="GO:0030048">
    <property type="term" value="P:actin filament-based movement"/>
    <property type="evidence" value="ECO:0007669"/>
    <property type="project" value="TreeGrafter"/>
</dbReference>
<dbReference type="Pfam" id="PF06017">
    <property type="entry name" value="Myosin_TH1"/>
    <property type="match status" value="1"/>
</dbReference>
<dbReference type="GO" id="GO:0005886">
    <property type="term" value="C:plasma membrane"/>
    <property type="evidence" value="ECO:0007669"/>
    <property type="project" value="TreeGrafter"/>
</dbReference>
<dbReference type="InParanoid" id="A0A2R5GVJ3"/>
<comment type="similarity">
    <text evidence="1 7">Belongs to the TRAFAC class myosin-kinesin ATPase superfamily. Myosin family.</text>
</comment>
<dbReference type="Gene3D" id="1.20.120.720">
    <property type="entry name" value="Myosin VI head, motor domain, U50 subdomain"/>
    <property type="match status" value="1"/>
</dbReference>
<dbReference type="PANTHER" id="PTHR13140:SF679">
    <property type="entry name" value="UNCONVENTIONAL MYOSIN IC"/>
    <property type="match status" value="1"/>
</dbReference>
<dbReference type="Gene3D" id="3.40.850.10">
    <property type="entry name" value="Kinesin motor domain"/>
    <property type="match status" value="1"/>
</dbReference>
<dbReference type="SUPFAM" id="SSF52540">
    <property type="entry name" value="P-loop containing nucleoside triphosphate hydrolases"/>
    <property type="match status" value="1"/>
</dbReference>
<dbReference type="AlphaFoldDB" id="A0A2R5GVJ3"/>
<proteinExistence type="inferred from homology"/>
<gene>
    <name evidence="10" type="ORF">FCC1311_108062</name>
</gene>
<keyword evidence="4 7" id="KW-0518">Myosin</keyword>
<comment type="caution">
    <text evidence="10">The sequence shown here is derived from an EMBL/GenBank/DDBJ whole genome shotgun (WGS) entry which is preliminary data.</text>
</comment>
<dbReference type="InterPro" id="IPR036961">
    <property type="entry name" value="Kinesin_motor_dom_sf"/>
</dbReference>
<evidence type="ECO:0000313" key="10">
    <source>
        <dbReference type="EMBL" id="GBG34585.1"/>
    </source>
</evidence>
<dbReference type="GO" id="GO:0006897">
    <property type="term" value="P:endocytosis"/>
    <property type="evidence" value="ECO:0007669"/>
    <property type="project" value="TreeGrafter"/>
</dbReference>
<keyword evidence="11" id="KW-1185">Reference proteome</keyword>
<accession>A0A2R5GVJ3</accession>
<dbReference type="PROSITE" id="PS51456">
    <property type="entry name" value="MYOSIN_MOTOR"/>
    <property type="match status" value="1"/>
</dbReference>
<keyword evidence="2 7" id="KW-0547">Nucleotide-binding</keyword>
<dbReference type="GO" id="GO:0016459">
    <property type="term" value="C:myosin complex"/>
    <property type="evidence" value="ECO:0007669"/>
    <property type="project" value="UniProtKB-KW"/>
</dbReference>
<dbReference type="Gene3D" id="1.20.5.4820">
    <property type="match status" value="1"/>
</dbReference>
<comment type="caution">
    <text evidence="7">Lacks conserved residue(s) required for the propagation of feature annotation.</text>
</comment>
<reference evidence="10 11" key="1">
    <citation type="submission" date="2017-12" db="EMBL/GenBank/DDBJ databases">
        <title>Sequencing, de novo assembly and annotation of complete genome of a new Thraustochytrid species, strain FCC1311.</title>
        <authorList>
            <person name="Sedici K."/>
            <person name="Godart F."/>
            <person name="Aiese Cigliano R."/>
            <person name="Sanseverino W."/>
            <person name="Barakat M."/>
            <person name="Ortet P."/>
            <person name="Marechal E."/>
            <person name="Cagnac O."/>
            <person name="Amato A."/>
        </authorList>
    </citation>
    <scope>NUCLEOTIDE SEQUENCE [LARGE SCALE GENOMIC DNA]</scope>
</reference>
<name>A0A2R5GVJ3_9STRA</name>
<dbReference type="PROSITE" id="PS51757">
    <property type="entry name" value="TH1"/>
    <property type="match status" value="1"/>
</dbReference>
<evidence type="ECO:0000256" key="1">
    <source>
        <dbReference type="ARBA" id="ARBA00008314"/>
    </source>
</evidence>
<feature type="binding site" evidence="7">
    <location>
        <begin position="103"/>
        <end position="110"/>
    </location>
    <ligand>
        <name>ATP</name>
        <dbReference type="ChEBI" id="CHEBI:30616"/>
    </ligand>
</feature>
<organism evidence="10 11">
    <name type="scientific">Hondaea fermentalgiana</name>
    <dbReference type="NCBI Taxonomy" id="2315210"/>
    <lineage>
        <taxon>Eukaryota</taxon>
        <taxon>Sar</taxon>
        <taxon>Stramenopiles</taxon>
        <taxon>Bigyra</taxon>
        <taxon>Labyrinthulomycetes</taxon>
        <taxon>Thraustochytrida</taxon>
        <taxon>Thraustochytriidae</taxon>
        <taxon>Hondaea</taxon>
    </lineage>
</organism>
<dbReference type="OrthoDB" id="6108017at2759"/>
<dbReference type="GO" id="GO:0000146">
    <property type="term" value="F:microfilament motor activity"/>
    <property type="evidence" value="ECO:0007669"/>
    <property type="project" value="TreeGrafter"/>
</dbReference>
<dbReference type="Gene3D" id="1.20.58.530">
    <property type="match status" value="1"/>
</dbReference>
<dbReference type="GO" id="GO:0051015">
    <property type="term" value="F:actin filament binding"/>
    <property type="evidence" value="ECO:0007669"/>
    <property type="project" value="TreeGrafter"/>
</dbReference>
<protein>
    <submittedName>
        <fullName evidence="10">Myosin-IB</fullName>
    </submittedName>
</protein>
<dbReference type="GO" id="GO:0007015">
    <property type="term" value="P:actin filament organization"/>
    <property type="evidence" value="ECO:0007669"/>
    <property type="project" value="TreeGrafter"/>
</dbReference>
<keyword evidence="6 7" id="KW-0009">Actin-binding</keyword>
<dbReference type="GO" id="GO:0005524">
    <property type="term" value="F:ATP binding"/>
    <property type="evidence" value="ECO:0007669"/>
    <property type="project" value="UniProtKB-UniRule"/>
</dbReference>
<dbReference type="Pfam" id="PF00063">
    <property type="entry name" value="Myosin_head"/>
    <property type="match status" value="1"/>
</dbReference>
<evidence type="ECO:0000259" key="9">
    <source>
        <dbReference type="PROSITE" id="PS51757"/>
    </source>
</evidence>
<dbReference type="GO" id="GO:0005737">
    <property type="term" value="C:cytoplasm"/>
    <property type="evidence" value="ECO:0007669"/>
    <property type="project" value="TreeGrafter"/>
</dbReference>
<evidence type="ECO:0000256" key="6">
    <source>
        <dbReference type="ARBA" id="ARBA00023203"/>
    </source>
</evidence>
<dbReference type="InterPro" id="IPR010926">
    <property type="entry name" value="Myosin_TH1"/>
</dbReference>
<feature type="domain" description="Myosin motor" evidence="8">
    <location>
        <begin position="9"/>
        <end position="684"/>
    </location>
</feature>
<evidence type="ECO:0000256" key="2">
    <source>
        <dbReference type="ARBA" id="ARBA00022741"/>
    </source>
</evidence>
<dbReference type="PRINTS" id="PR00193">
    <property type="entry name" value="MYOSINHEAVY"/>
</dbReference>
<dbReference type="Proteomes" id="UP000241890">
    <property type="component" value="Unassembled WGS sequence"/>
</dbReference>
<dbReference type="SMART" id="SM00242">
    <property type="entry name" value="MYSc"/>
    <property type="match status" value="1"/>
</dbReference>
<dbReference type="FunFam" id="1.10.10.820:FF:000001">
    <property type="entry name" value="Myosin heavy chain"/>
    <property type="match status" value="1"/>
</dbReference>
<evidence type="ECO:0000256" key="4">
    <source>
        <dbReference type="ARBA" id="ARBA00023123"/>
    </source>
</evidence>
<dbReference type="EMBL" id="BEYU01000203">
    <property type="protein sequence ID" value="GBG34585.1"/>
    <property type="molecule type" value="Genomic_DNA"/>
</dbReference>
<evidence type="ECO:0000256" key="5">
    <source>
        <dbReference type="ARBA" id="ARBA00023175"/>
    </source>
</evidence>
<evidence type="ECO:0000313" key="11">
    <source>
        <dbReference type="Proteomes" id="UP000241890"/>
    </source>
</evidence>
<dbReference type="InterPro" id="IPR001609">
    <property type="entry name" value="Myosin_head_motor_dom-like"/>
</dbReference>
<evidence type="ECO:0000259" key="8">
    <source>
        <dbReference type="PROSITE" id="PS51456"/>
    </source>
</evidence>
<dbReference type="FunFam" id="1.20.58.530:FF:000004">
    <property type="entry name" value="Unconventional myosin ID"/>
    <property type="match status" value="1"/>
</dbReference>
<dbReference type="Gene3D" id="1.10.10.820">
    <property type="match status" value="1"/>
</dbReference>
<sequence>MERRRIVEGEEDDLVLLKNISEKDVVNTLEARYAKDAIYTRIGPVLVSVNPFKDIRGLYSVDMMRKYYGRYLFEMAPHVFGTAEEAYRALLSTGKNQAILISGESGAGKTEAAKKIMEYIAAVSKDRAEVAQDISVGEIKDALLKSNPVLESFGNAKTNRNDNSSRFGKLMRIFLDYDGVPLGGAISTYLLEKARVVSQGEGERNFHSFYQLCSAPSSLKSKLRLKSARDYRYTATTTSVSSINDGSDFSEMDKAMDAVGIGADKMEFYGIVAGILHLGNVDFDAKRDSCDVSRSSSGALGDAAALLGMDTSDLARAITHKTIQSRTEVITSPLTTVDECCKSRDALAKALYTRAFSRLVEMINVGIHAKLQELTLGILDIYGFEIMQHNSFEQLCINLTNEKLQQLFIELTLRAEQDEYKREGITWTPVKYFDNKVVCELIESRRPAGIFQLLDDEALRPGGNDKALIGNLNSNLGRHPHYVSLETKTKNDLAEFTVRHYAGDVTYSTEGMLDKHVDTLFRDLIMVAGKGSSNAFIRSLFPEADEPPSGKRPITAGTAFVRDLGLLIDELHESEPHYVRTIKPNESKRNMFDRDLVDFQVRYLGLVENIRVRRAGFAYRSPYDFFFRRYRMVTDATWPLGSGRPQRDTLTILRELRISDFQEGKSKIFIREPGDVFTLEKSRDEALNMVAGIIQKAYRAFKARLYFLRLREKSVEFLNHQKRRRASYTFYFVGDYIHAQDNEQITSQIDGRVRFAETVSVVDAKARRSSGYMIITRSHLYIMQALTYKILHAFSLNDIRSFTLSSYADGYMLVDVASEKPSATLILDTMRKAEVATMLHEDGVDVNFSDDVNVTVISKSLFGSKVLQKNLHFTEAGHLPDGATRVLVTKKDGVDPKREMVIEVAPDLASGAKVQLDEDVLSRVQIHKTAHGVAKKVPYKNFRGY</sequence>
<evidence type="ECO:0000256" key="7">
    <source>
        <dbReference type="PROSITE-ProRule" id="PRU00782"/>
    </source>
</evidence>
<dbReference type="InterPro" id="IPR027417">
    <property type="entry name" value="P-loop_NTPase"/>
</dbReference>
<keyword evidence="5 7" id="KW-0505">Motor protein</keyword>
<keyword evidence="3 7" id="KW-0067">ATP-binding</keyword>
<evidence type="ECO:0000256" key="3">
    <source>
        <dbReference type="ARBA" id="ARBA00022840"/>
    </source>
</evidence>